<protein>
    <submittedName>
        <fullName evidence="2">Uncharacterized protein</fullName>
    </submittedName>
</protein>
<sequence>MTSRKPTFMAGLSPVPSASGRGNIAMLMKQKQQQQQQQQAGTVAALSKEYLQAVQTLNESNMTRACELLLSSVHECDEGTSNGEGDNTETKSDDAQQVQSISQQLRDMYFQAEESMQVIRTQQSQMPNLLPGAPSLSGPPGRILPRTAGVVSNPLLKNKPTSLAQLAKPVAGHSLKSGVFPIRRTGKPIHMHQHHHHHHHNSSQGHHPQHPQQQQQYTHHKRTLSESKGVAPLANKKQRVSPSLSGTTASTTPHVESSPTSAGGGVAPPPPSALSFLAKLNKKTNGSDPAASEPPPAEKEEEDEKDENENERMDEETETAEGGEKKDDDSSSQQRLRRRKNPPRGFHPNRK</sequence>
<organism evidence="2 3">
    <name type="scientific">Nitzschia inconspicua</name>
    <dbReference type="NCBI Taxonomy" id="303405"/>
    <lineage>
        <taxon>Eukaryota</taxon>
        <taxon>Sar</taxon>
        <taxon>Stramenopiles</taxon>
        <taxon>Ochrophyta</taxon>
        <taxon>Bacillariophyta</taxon>
        <taxon>Bacillariophyceae</taxon>
        <taxon>Bacillariophycidae</taxon>
        <taxon>Bacillariales</taxon>
        <taxon>Bacillariaceae</taxon>
        <taxon>Nitzschia</taxon>
    </lineage>
</organism>
<accession>A0A9K3KCY1</accession>
<keyword evidence="3" id="KW-1185">Reference proteome</keyword>
<proteinExistence type="predicted"/>
<evidence type="ECO:0000256" key="1">
    <source>
        <dbReference type="SAM" id="MobiDB-lite"/>
    </source>
</evidence>
<dbReference type="AlphaFoldDB" id="A0A9K3KCY1"/>
<gene>
    <name evidence="2" type="ORF">IV203_023384</name>
</gene>
<dbReference type="EMBL" id="JAGRRH010000026">
    <property type="protein sequence ID" value="KAG7341432.1"/>
    <property type="molecule type" value="Genomic_DNA"/>
</dbReference>
<dbReference type="Proteomes" id="UP000693970">
    <property type="component" value="Unassembled WGS sequence"/>
</dbReference>
<feature type="compositionally biased region" description="Basic residues" evidence="1">
    <location>
        <begin position="190"/>
        <end position="201"/>
    </location>
</feature>
<feature type="region of interest" description="Disordered" evidence="1">
    <location>
        <begin position="190"/>
        <end position="351"/>
    </location>
</feature>
<feature type="region of interest" description="Disordered" evidence="1">
    <location>
        <begin position="1"/>
        <end position="21"/>
    </location>
</feature>
<evidence type="ECO:0000313" key="3">
    <source>
        <dbReference type="Proteomes" id="UP000693970"/>
    </source>
</evidence>
<feature type="compositionally biased region" description="Basic residues" evidence="1">
    <location>
        <begin position="335"/>
        <end position="351"/>
    </location>
</feature>
<reference evidence="2" key="2">
    <citation type="submission" date="2021-04" db="EMBL/GenBank/DDBJ databases">
        <authorList>
            <person name="Podell S."/>
        </authorList>
    </citation>
    <scope>NUCLEOTIDE SEQUENCE</scope>
    <source>
        <strain evidence="2">Hildebrandi</strain>
    </source>
</reference>
<feature type="compositionally biased region" description="Low complexity" evidence="1">
    <location>
        <begin position="202"/>
        <end position="217"/>
    </location>
</feature>
<reference evidence="2" key="1">
    <citation type="journal article" date="2021" name="Sci. Rep.">
        <title>Diploid genomic architecture of Nitzschia inconspicua, an elite biomass production diatom.</title>
        <authorList>
            <person name="Oliver A."/>
            <person name="Podell S."/>
            <person name="Pinowska A."/>
            <person name="Traller J.C."/>
            <person name="Smith S.R."/>
            <person name="McClure R."/>
            <person name="Beliaev A."/>
            <person name="Bohutskyi P."/>
            <person name="Hill E.A."/>
            <person name="Rabines A."/>
            <person name="Zheng H."/>
            <person name="Allen L.Z."/>
            <person name="Kuo A."/>
            <person name="Grigoriev I.V."/>
            <person name="Allen A.E."/>
            <person name="Hazlebeck D."/>
            <person name="Allen E.E."/>
        </authorList>
    </citation>
    <scope>NUCLEOTIDE SEQUENCE</scope>
    <source>
        <strain evidence="2">Hildebrandi</strain>
    </source>
</reference>
<feature type="compositionally biased region" description="Acidic residues" evidence="1">
    <location>
        <begin position="299"/>
        <end position="321"/>
    </location>
</feature>
<feature type="compositionally biased region" description="Polar residues" evidence="1">
    <location>
        <begin position="240"/>
        <end position="255"/>
    </location>
</feature>
<name>A0A9K3KCY1_9STRA</name>
<comment type="caution">
    <text evidence="2">The sequence shown here is derived from an EMBL/GenBank/DDBJ whole genome shotgun (WGS) entry which is preliminary data.</text>
</comment>
<evidence type="ECO:0000313" key="2">
    <source>
        <dbReference type="EMBL" id="KAG7341432.1"/>
    </source>
</evidence>